<dbReference type="Gene3D" id="1.10.3430.10">
    <property type="entry name" value="Ammonium transporter AmtB like domains"/>
    <property type="match status" value="2"/>
</dbReference>
<dbReference type="Proteomes" id="UP000664859">
    <property type="component" value="Unassembled WGS sequence"/>
</dbReference>
<dbReference type="GO" id="GO:0005886">
    <property type="term" value="C:plasma membrane"/>
    <property type="evidence" value="ECO:0007669"/>
    <property type="project" value="InterPro"/>
</dbReference>
<evidence type="ECO:0000256" key="3">
    <source>
        <dbReference type="ARBA" id="ARBA00022692"/>
    </source>
</evidence>
<dbReference type="PRINTS" id="PR00342">
    <property type="entry name" value="RHESUSRHD"/>
</dbReference>
<dbReference type="EMBL" id="JAFCMP010000024">
    <property type="protein sequence ID" value="KAG5191009.1"/>
    <property type="molecule type" value="Genomic_DNA"/>
</dbReference>
<feature type="transmembrane region" description="Helical" evidence="6">
    <location>
        <begin position="318"/>
        <end position="342"/>
    </location>
</feature>
<evidence type="ECO:0000259" key="7">
    <source>
        <dbReference type="Pfam" id="PF00909"/>
    </source>
</evidence>
<dbReference type="Pfam" id="PF00909">
    <property type="entry name" value="Ammonium_transp"/>
    <property type="match status" value="2"/>
</dbReference>
<dbReference type="InterPro" id="IPR024041">
    <property type="entry name" value="NH4_transpt_AmtB-like_dom"/>
</dbReference>
<feature type="transmembrane region" description="Helical" evidence="6">
    <location>
        <begin position="500"/>
        <end position="520"/>
    </location>
</feature>
<sequence length="608" mass="62690">MLSLEGKTVGPVDTEQGPLRLNFAGSLGAVCALFVLLLLICTEYPIDAVSPREVERFYVYLNHVLIMIFLGFGLLMTFLRRYSMSAVSLNFFASAMVFIEAILCIGACQQVFWGPEKSVITVDLPLLIDAAFCAGSAMIAFGAVIGKATPTQLLWMLFMQGASAPVESLKHTLYGPAQVPFSVLNQRLAARVFKALDTVPVYALNQHLVVKVFEALDMGGTIVIHAFGAYYGLAASAALSRRQRGYGVEHPRNCSSYVSDIFSMVTPASQKPARMVGDSAPWIGTLFLWINWPSFNGALASIIPPGEEENAAVVSAQFLAICNTLLSLLGSTLATFALSAFLDGKLGAVAVQNATLAGGVAMGAACTLRMNANAMLAGGVAMGAACTLHVNATLACGVAMGAACTLRMAPGVAFTSGLSAGAPGVAFTVGLSAGVLSTGGFKYVTPLLDARFGLGDTCGIHNLHGMPAVLGGLIAGLIALSEDGSYLLHSPAAQLGYQAAAVASAVAIGIASGYLAGWLVSTVNALGVPTQTADQMFEDALWWGGAQEASEEAAAPTPVKAAATASAAAAGGALLQRRSGAKDAVVTVSRDRSMDELIAAAAAPRSAC</sequence>
<feature type="domain" description="Ammonium transporter AmtB-like" evidence="7">
    <location>
        <begin position="63"/>
        <end position="390"/>
    </location>
</feature>
<dbReference type="PANTHER" id="PTHR11730:SF60">
    <property type="entry name" value="RH50, ISOFORM D"/>
    <property type="match status" value="1"/>
</dbReference>
<accession>A0A835ZEV2</accession>
<evidence type="ECO:0000256" key="6">
    <source>
        <dbReference type="SAM" id="Phobius"/>
    </source>
</evidence>
<organism evidence="8 9">
    <name type="scientific">Tribonema minus</name>
    <dbReference type="NCBI Taxonomy" id="303371"/>
    <lineage>
        <taxon>Eukaryota</taxon>
        <taxon>Sar</taxon>
        <taxon>Stramenopiles</taxon>
        <taxon>Ochrophyta</taxon>
        <taxon>PX clade</taxon>
        <taxon>Xanthophyceae</taxon>
        <taxon>Tribonematales</taxon>
        <taxon>Tribonemataceae</taxon>
        <taxon>Tribonema</taxon>
    </lineage>
</organism>
<keyword evidence="4 6" id="KW-1133">Transmembrane helix</keyword>
<comment type="caution">
    <text evidence="8">The sequence shown here is derived from an EMBL/GenBank/DDBJ whole genome shotgun (WGS) entry which is preliminary data.</text>
</comment>
<evidence type="ECO:0000256" key="2">
    <source>
        <dbReference type="ARBA" id="ARBA00011036"/>
    </source>
</evidence>
<feature type="transmembrane region" description="Helical" evidence="6">
    <location>
        <begin position="91"/>
        <end position="112"/>
    </location>
</feature>
<comment type="subcellular location">
    <subcellularLocation>
        <location evidence="1">Membrane</location>
        <topology evidence="1">Multi-pass membrane protein</topology>
    </subcellularLocation>
</comment>
<feature type="transmembrane region" description="Helical" evidence="6">
    <location>
        <begin position="348"/>
        <end position="368"/>
    </location>
</feature>
<comment type="similarity">
    <text evidence="2">Belongs to the ammonium transporter (TC 2.A.49) family. Rh subfamily.</text>
</comment>
<dbReference type="InterPro" id="IPR002229">
    <property type="entry name" value="RhesusRHD"/>
</dbReference>
<proteinExistence type="inferred from homology"/>
<reference evidence="8" key="1">
    <citation type="submission" date="2021-02" db="EMBL/GenBank/DDBJ databases">
        <title>First Annotated Genome of the Yellow-green Alga Tribonema minus.</title>
        <authorList>
            <person name="Mahan K.M."/>
        </authorList>
    </citation>
    <scope>NUCLEOTIDE SEQUENCE</scope>
    <source>
        <strain evidence="8">UTEX B ZZ1240</strain>
    </source>
</reference>
<feature type="transmembrane region" description="Helical" evidence="6">
    <location>
        <begin position="124"/>
        <end position="146"/>
    </location>
</feature>
<gene>
    <name evidence="8" type="ORF">JKP88DRAFT_296944</name>
</gene>
<evidence type="ECO:0000256" key="4">
    <source>
        <dbReference type="ARBA" id="ARBA00022989"/>
    </source>
</evidence>
<feature type="transmembrane region" description="Helical" evidence="6">
    <location>
        <begin position="60"/>
        <end position="79"/>
    </location>
</feature>
<keyword evidence="3 6" id="KW-0812">Transmembrane</keyword>
<dbReference type="GO" id="GO:0008519">
    <property type="term" value="F:ammonium channel activity"/>
    <property type="evidence" value="ECO:0007669"/>
    <property type="project" value="InterPro"/>
</dbReference>
<feature type="transmembrane region" description="Helical" evidence="6">
    <location>
        <begin position="462"/>
        <end position="480"/>
    </location>
</feature>
<dbReference type="AlphaFoldDB" id="A0A835ZEV2"/>
<feature type="transmembrane region" description="Helical" evidence="6">
    <location>
        <begin position="420"/>
        <end position="441"/>
    </location>
</feature>
<dbReference type="GO" id="GO:0097272">
    <property type="term" value="P:ammonium homeostasis"/>
    <property type="evidence" value="ECO:0007669"/>
    <property type="project" value="TreeGrafter"/>
</dbReference>
<feature type="domain" description="Ammonium transporter AmtB-like" evidence="7">
    <location>
        <begin position="407"/>
        <end position="529"/>
    </location>
</feature>
<keyword evidence="5 6" id="KW-0472">Membrane</keyword>
<dbReference type="PANTHER" id="PTHR11730">
    <property type="entry name" value="AMMONIUM TRANSPORTER"/>
    <property type="match status" value="1"/>
</dbReference>
<evidence type="ECO:0000256" key="1">
    <source>
        <dbReference type="ARBA" id="ARBA00004141"/>
    </source>
</evidence>
<evidence type="ECO:0000313" key="9">
    <source>
        <dbReference type="Proteomes" id="UP000664859"/>
    </source>
</evidence>
<evidence type="ECO:0000256" key="5">
    <source>
        <dbReference type="ARBA" id="ARBA00023136"/>
    </source>
</evidence>
<feature type="transmembrane region" description="Helical" evidence="6">
    <location>
        <begin position="380"/>
        <end position="400"/>
    </location>
</feature>
<dbReference type="InterPro" id="IPR029020">
    <property type="entry name" value="Ammonium/urea_transptr"/>
</dbReference>
<protein>
    <submittedName>
        <fullName evidence="8">Ammonium transporter family-domain-containing protein</fullName>
    </submittedName>
</protein>
<evidence type="ECO:0000313" key="8">
    <source>
        <dbReference type="EMBL" id="KAG5191009.1"/>
    </source>
</evidence>
<keyword evidence="9" id="KW-1185">Reference proteome</keyword>
<dbReference type="OrthoDB" id="534912at2759"/>
<name>A0A835ZEV2_9STRA</name>
<dbReference type="SUPFAM" id="SSF111352">
    <property type="entry name" value="Ammonium transporter"/>
    <property type="match status" value="3"/>
</dbReference>
<feature type="transmembrane region" description="Helical" evidence="6">
    <location>
        <begin position="21"/>
        <end position="40"/>
    </location>
</feature>